<dbReference type="InterPro" id="IPR010215">
    <property type="entry name" value="Transcription_antiterm_RfaH"/>
</dbReference>
<accession>A0A1I5K599</accession>
<evidence type="ECO:0000256" key="4">
    <source>
        <dbReference type="HAMAP-Rule" id="MF_00951"/>
    </source>
</evidence>
<dbReference type="Pfam" id="PF02357">
    <property type="entry name" value="NusG"/>
    <property type="match status" value="1"/>
</dbReference>
<dbReference type="Proteomes" id="UP000198784">
    <property type="component" value="Unassembled WGS sequence"/>
</dbReference>
<dbReference type="Gene3D" id="3.30.70.940">
    <property type="entry name" value="NusG, N-terminal domain"/>
    <property type="match status" value="1"/>
</dbReference>
<dbReference type="NCBIfam" id="TIGR01955">
    <property type="entry name" value="RfaH"/>
    <property type="match status" value="1"/>
</dbReference>
<dbReference type="GO" id="GO:0003677">
    <property type="term" value="F:DNA binding"/>
    <property type="evidence" value="ECO:0007669"/>
    <property type="project" value="UniProtKB-UniRule"/>
</dbReference>
<dbReference type="GO" id="GO:0006354">
    <property type="term" value="P:DNA-templated transcription elongation"/>
    <property type="evidence" value="ECO:0007669"/>
    <property type="project" value="InterPro"/>
</dbReference>
<dbReference type="InterPro" id="IPR006645">
    <property type="entry name" value="NGN-like_dom"/>
</dbReference>
<feature type="domain" description="NusG-like N-terminal" evidence="5">
    <location>
        <begin position="15"/>
        <end position="113"/>
    </location>
</feature>
<evidence type="ECO:0000313" key="7">
    <source>
        <dbReference type="Proteomes" id="UP000198784"/>
    </source>
</evidence>
<keyword evidence="7" id="KW-1185">Reference proteome</keyword>
<dbReference type="EMBL" id="FOWX01000001">
    <property type="protein sequence ID" value="SFO79791.1"/>
    <property type="molecule type" value="Genomic_DNA"/>
</dbReference>
<dbReference type="NCBIfam" id="NF006534">
    <property type="entry name" value="PRK09014.1"/>
    <property type="match status" value="1"/>
</dbReference>
<organism evidence="6 7">
    <name type="scientific">Pseudomonas borbori</name>
    <dbReference type="NCBI Taxonomy" id="289003"/>
    <lineage>
        <taxon>Bacteria</taxon>
        <taxon>Pseudomonadati</taxon>
        <taxon>Pseudomonadota</taxon>
        <taxon>Gammaproteobacteria</taxon>
        <taxon>Pseudomonadales</taxon>
        <taxon>Pseudomonadaceae</taxon>
        <taxon>Pseudomonas</taxon>
    </lineage>
</organism>
<dbReference type="PANTHER" id="PTHR30265:SF7">
    <property type="entry name" value="TRANSCRIPTION ANTITERMINATION PROTEIN RFAH"/>
    <property type="match status" value="1"/>
</dbReference>
<gene>
    <name evidence="4" type="primary">rfaH</name>
    <name evidence="6" type="ORF">SAMN05216190_1018</name>
</gene>
<dbReference type="STRING" id="289003.SAMN05216190_1018"/>
<reference evidence="7" key="1">
    <citation type="submission" date="2016-10" db="EMBL/GenBank/DDBJ databases">
        <authorList>
            <person name="Varghese N."/>
            <person name="Submissions S."/>
        </authorList>
    </citation>
    <scope>NUCLEOTIDE SEQUENCE [LARGE SCALE GENOMIC DNA]</scope>
    <source>
        <strain evidence="7">DSM 17834</strain>
    </source>
</reference>
<dbReference type="GO" id="GO:0001073">
    <property type="term" value="F:transcription antitermination factor activity, DNA binding"/>
    <property type="evidence" value="ECO:0007669"/>
    <property type="project" value="UniProtKB-UniRule"/>
</dbReference>
<dbReference type="InterPro" id="IPR008991">
    <property type="entry name" value="Translation_prot_SH3-like_sf"/>
</dbReference>
<dbReference type="AlphaFoldDB" id="A0A1I5K599"/>
<dbReference type="SMART" id="SM00738">
    <property type="entry name" value="NGN"/>
    <property type="match status" value="1"/>
</dbReference>
<comment type="subunit">
    <text evidence="4">Interacts with both the nontemplate DNA and the RNA polymerase (RNAP).</text>
</comment>
<keyword evidence="4" id="KW-0238">DNA-binding</keyword>
<dbReference type="SUPFAM" id="SSF50104">
    <property type="entry name" value="Translation proteins SH3-like domain"/>
    <property type="match status" value="1"/>
</dbReference>
<comment type="function">
    <text evidence="4">Enhances distal genes transcription elongation in a specialized subset of operons that encode extracytoplasmic components.</text>
</comment>
<name>A0A1I5K599_9PSED</name>
<keyword evidence="2 4" id="KW-0805">Transcription regulation</keyword>
<evidence type="ECO:0000259" key="5">
    <source>
        <dbReference type="SMART" id="SM00738"/>
    </source>
</evidence>
<dbReference type="SUPFAM" id="SSF82679">
    <property type="entry name" value="N-utilization substance G protein NusG, N-terminal domain"/>
    <property type="match status" value="1"/>
</dbReference>
<dbReference type="GO" id="GO:0005829">
    <property type="term" value="C:cytosol"/>
    <property type="evidence" value="ECO:0007669"/>
    <property type="project" value="TreeGrafter"/>
</dbReference>
<keyword evidence="3 4" id="KW-0804">Transcription</keyword>
<dbReference type="HAMAP" id="MF_00951">
    <property type="entry name" value="RfaH"/>
    <property type="match status" value="1"/>
</dbReference>
<dbReference type="InterPro" id="IPR036735">
    <property type="entry name" value="NGN_dom_sf"/>
</dbReference>
<evidence type="ECO:0000256" key="1">
    <source>
        <dbReference type="ARBA" id="ARBA00022814"/>
    </source>
</evidence>
<dbReference type="RefSeq" id="WP_170862123.1">
    <property type="nucleotide sequence ID" value="NZ_FOWX01000001.1"/>
</dbReference>
<dbReference type="PANTHER" id="PTHR30265">
    <property type="entry name" value="RHO-INTERACTING TRANSCRIPTION TERMINATION FACTOR NUSG"/>
    <property type="match status" value="1"/>
</dbReference>
<proteinExistence type="inferred from homology"/>
<protein>
    <recommendedName>
        <fullName evidence="4">Transcription antitermination protein RfaH</fullName>
    </recommendedName>
</protein>
<dbReference type="CDD" id="cd09892">
    <property type="entry name" value="NGN_SP_RfaH"/>
    <property type="match status" value="1"/>
</dbReference>
<evidence type="ECO:0000256" key="2">
    <source>
        <dbReference type="ARBA" id="ARBA00023015"/>
    </source>
</evidence>
<evidence type="ECO:0000313" key="6">
    <source>
        <dbReference type="EMBL" id="SFO79791.1"/>
    </source>
</evidence>
<comment type="similarity">
    <text evidence="4">Belongs to the RfaH family.</text>
</comment>
<dbReference type="InterPro" id="IPR043425">
    <property type="entry name" value="NusG-like"/>
</dbReference>
<evidence type="ECO:0000256" key="3">
    <source>
        <dbReference type="ARBA" id="ARBA00023163"/>
    </source>
</evidence>
<sequence>MNVSATNTACIADKAPAWYLVYCKPRQDERAEENLQRQGYTCFRPQHSCERIVRGRRQVIAESLFPGYLFIQLTADANWAPLRSTRGVNRIVGFGGMPLQLDNSLIAHLQQRTAAPVTPALEAGDSVRITEGGFADLDAIFVAMDGEQRVILLLNMLNRQHQISMPLVSIVKN</sequence>
<keyword evidence="1 4" id="KW-0889">Transcription antitermination</keyword>